<gene>
    <name evidence="1" type="ORF">CRG98_025970</name>
</gene>
<dbReference type="EMBL" id="PGOL01001845">
    <property type="protein sequence ID" value="PKI53637.1"/>
    <property type="molecule type" value="Genomic_DNA"/>
</dbReference>
<proteinExistence type="predicted"/>
<evidence type="ECO:0000313" key="2">
    <source>
        <dbReference type="Proteomes" id="UP000233551"/>
    </source>
</evidence>
<feature type="non-terminal residue" evidence="1">
    <location>
        <position position="120"/>
    </location>
</feature>
<evidence type="ECO:0000313" key="1">
    <source>
        <dbReference type="EMBL" id="PKI53637.1"/>
    </source>
</evidence>
<protein>
    <submittedName>
        <fullName evidence="1">Uncharacterized protein</fullName>
    </submittedName>
</protein>
<keyword evidence="2" id="KW-1185">Reference proteome</keyword>
<accession>A0A2I0JBL8</accession>
<comment type="caution">
    <text evidence="1">The sequence shown here is derived from an EMBL/GenBank/DDBJ whole genome shotgun (WGS) entry which is preliminary data.</text>
</comment>
<organism evidence="1 2">
    <name type="scientific">Punica granatum</name>
    <name type="common">Pomegranate</name>
    <dbReference type="NCBI Taxonomy" id="22663"/>
    <lineage>
        <taxon>Eukaryota</taxon>
        <taxon>Viridiplantae</taxon>
        <taxon>Streptophyta</taxon>
        <taxon>Embryophyta</taxon>
        <taxon>Tracheophyta</taxon>
        <taxon>Spermatophyta</taxon>
        <taxon>Magnoliopsida</taxon>
        <taxon>eudicotyledons</taxon>
        <taxon>Gunneridae</taxon>
        <taxon>Pentapetalae</taxon>
        <taxon>rosids</taxon>
        <taxon>malvids</taxon>
        <taxon>Myrtales</taxon>
        <taxon>Lythraceae</taxon>
        <taxon>Punica</taxon>
    </lineage>
</organism>
<sequence>MTIGVTPNAMARLASVDIYLRAIEQHLIPIGSSSIETPRAGRRHGGPVHADPLDWATLANSYNWSTQLSPGPVQYYENATGYGRSAVLVSPSFFIPTATSRFELSSSRNRVLCLNPEERK</sequence>
<reference evidence="1 2" key="1">
    <citation type="submission" date="2017-11" db="EMBL/GenBank/DDBJ databases">
        <title>De-novo sequencing of pomegranate (Punica granatum L.) genome.</title>
        <authorList>
            <person name="Akparov Z."/>
            <person name="Amiraslanov A."/>
            <person name="Hajiyeva S."/>
            <person name="Abbasov M."/>
            <person name="Kaur K."/>
            <person name="Hamwieh A."/>
            <person name="Solovyev V."/>
            <person name="Salamov A."/>
            <person name="Braich B."/>
            <person name="Kosarev P."/>
            <person name="Mahmoud A."/>
            <person name="Hajiyev E."/>
            <person name="Babayeva S."/>
            <person name="Izzatullayeva V."/>
            <person name="Mammadov A."/>
            <person name="Mammadov A."/>
            <person name="Sharifova S."/>
            <person name="Ojaghi J."/>
            <person name="Eynullazada K."/>
            <person name="Bayramov B."/>
            <person name="Abdulazimova A."/>
            <person name="Shahmuradov I."/>
        </authorList>
    </citation>
    <scope>NUCLEOTIDE SEQUENCE [LARGE SCALE GENOMIC DNA]</scope>
    <source>
        <strain evidence="2">cv. AG2017</strain>
        <tissue evidence="1">Leaf</tissue>
    </source>
</reference>
<name>A0A2I0JBL8_PUNGR</name>
<dbReference type="Proteomes" id="UP000233551">
    <property type="component" value="Unassembled WGS sequence"/>
</dbReference>
<dbReference type="AlphaFoldDB" id="A0A2I0JBL8"/>